<dbReference type="PANTHER" id="PTHR33112:SF16">
    <property type="entry name" value="HETEROKARYON INCOMPATIBILITY DOMAIN-CONTAINING PROTEIN"/>
    <property type="match status" value="1"/>
</dbReference>
<name>A0A9P8W6X9_9HYPO</name>
<evidence type="ECO:0000313" key="2">
    <source>
        <dbReference type="EMBL" id="KAH6889763.1"/>
    </source>
</evidence>
<evidence type="ECO:0000313" key="3">
    <source>
        <dbReference type="Proteomes" id="UP000777438"/>
    </source>
</evidence>
<sequence length="766" mass="86928">MSTLELTKLCTTCTGIFTGRWSPQTNGWKRAPRKVVAAFDPEPAFGTAYDHGMEPYVHGHGAPPTLSYPHHTVAELRVSAASCPLCRIVELFFDAPDGLDNAIMDYMDGRKPVGKDRWSNDEIEKARGYVFQYTEEGQRSKLIFRYQVQQHWEDTRNKDINPTIGEREGNLNEVKLELYDVGDEQNKCLIDWKNQGTTLERVSKWLDDDKGFQKHLPKHLPKELPTRLLHIASGSPDPIVRLINSKDTNLDPNTTYIALSHSWGKSMPLRLVQNKLADFQKGIPFADLPKTFQDAAKLTLDLGQAYLWIDSLCIIQDSASDWLYEAQRMATVYAFSHLTIAASASVSTETGLSPVPRPRTVIVRPTWTGMINDMGMRPPQTFRIDDGFFTRFFHSITTAPLNRRGWTYQEYTLSPRVLHCTEGEWWWSSFTSPHIHRESSTEAVSFFTGPISLSWPDSRSLYDVKPRTYPPTSPVTIWSTFASQYNQRALTMRRDKMVAFGAVAEIFGRLNNLPIHKPNEYVAGCWRTYLPQGLQWMVAERTERYVITPGEQDEKYVIPSWSWASVNGLVRWVRGGTDDDSDRDSDSEAEQASLVKTPSGMPKLVDVAVTTEGGAFGPVTGGHIVLRGPLFRIRAAKETTQVEIGAWFRRFDILAADDTKVAEIDGQLFTLDSWVGRVDTWDKDREMYCAVVMEEQEDFGETFGIILERVKGQGNGVYKRIGSTHVDWDGSKEVLRMVREGGRKGLAEEEYMKMDEARGHCTYKII</sequence>
<dbReference type="Proteomes" id="UP000777438">
    <property type="component" value="Unassembled WGS sequence"/>
</dbReference>
<gene>
    <name evidence="2" type="ORF">B0T10DRAFT_40111</name>
</gene>
<dbReference type="AlphaFoldDB" id="A0A9P8W6X9"/>
<organism evidence="2 3">
    <name type="scientific">Thelonectria olida</name>
    <dbReference type="NCBI Taxonomy" id="1576542"/>
    <lineage>
        <taxon>Eukaryota</taxon>
        <taxon>Fungi</taxon>
        <taxon>Dikarya</taxon>
        <taxon>Ascomycota</taxon>
        <taxon>Pezizomycotina</taxon>
        <taxon>Sordariomycetes</taxon>
        <taxon>Hypocreomycetidae</taxon>
        <taxon>Hypocreales</taxon>
        <taxon>Nectriaceae</taxon>
        <taxon>Thelonectria</taxon>
    </lineage>
</organism>
<dbReference type="OrthoDB" id="5347061at2759"/>
<dbReference type="Pfam" id="PF06985">
    <property type="entry name" value="HET"/>
    <property type="match status" value="1"/>
</dbReference>
<evidence type="ECO:0000259" key="1">
    <source>
        <dbReference type="Pfam" id="PF06985"/>
    </source>
</evidence>
<dbReference type="PANTHER" id="PTHR33112">
    <property type="entry name" value="DOMAIN PROTEIN, PUTATIVE-RELATED"/>
    <property type="match status" value="1"/>
</dbReference>
<comment type="caution">
    <text evidence="2">The sequence shown here is derived from an EMBL/GenBank/DDBJ whole genome shotgun (WGS) entry which is preliminary data.</text>
</comment>
<accession>A0A9P8W6X9</accession>
<reference evidence="2 3" key="1">
    <citation type="journal article" date="2021" name="Nat. Commun.">
        <title>Genetic determinants of endophytism in the Arabidopsis root mycobiome.</title>
        <authorList>
            <person name="Mesny F."/>
            <person name="Miyauchi S."/>
            <person name="Thiergart T."/>
            <person name="Pickel B."/>
            <person name="Atanasova L."/>
            <person name="Karlsson M."/>
            <person name="Huettel B."/>
            <person name="Barry K.W."/>
            <person name="Haridas S."/>
            <person name="Chen C."/>
            <person name="Bauer D."/>
            <person name="Andreopoulos W."/>
            <person name="Pangilinan J."/>
            <person name="LaButti K."/>
            <person name="Riley R."/>
            <person name="Lipzen A."/>
            <person name="Clum A."/>
            <person name="Drula E."/>
            <person name="Henrissat B."/>
            <person name="Kohler A."/>
            <person name="Grigoriev I.V."/>
            <person name="Martin F.M."/>
            <person name="Hacquard S."/>
        </authorList>
    </citation>
    <scope>NUCLEOTIDE SEQUENCE [LARGE SCALE GENOMIC DNA]</scope>
    <source>
        <strain evidence="2 3">MPI-CAGE-CH-0241</strain>
    </source>
</reference>
<dbReference type="InterPro" id="IPR010730">
    <property type="entry name" value="HET"/>
</dbReference>
<proteinExistence type="predicted"/>
<protein>
    <submittedName>
        <fullName evidence="2">Heterokaryon incompatibility protein-domain-containing protein</fullName>
    </submittedName>
</protein>
<feature type="domain" description="Heterokaryon incompatibility" evidence="1">
    <location>
        <begin position="256"/>
        <end position="410"/>
    </location>
</feature>
<dbReference type="EMBL" id="JAGPYM010000010">
    <property type="protein sequence ID" value="KAH6889763.1"/>
    <property type="molecule type" value="Genomic_DNA"/>
</dbReference>
<keyword evidence="3" id="KW-1185">Reference proteome</keyword>